<feature type="compositionally biased region" description="Polar residues" evidence="1">
    <location>
        <begin position="408"/>
        <end position="424"/>
    </location>
</feature>
<dbReference type="Proteomes" id="UP000038010">
    <property type="component" value="Unassembled WGS sequence"/>
</dbReference>
<feature type="compositionally biased region" description="Polar residues" evidence="1">
    <location>
        <begin position="143"/>
        <end position="169"/>
    </location>
</feature>
<dbReference type="VEuPathDB" id="FungiDB:AB675_2510"/>
<evidence type="ECO:0000313" key="2">
    <source>
        <dbReference type="EMBL" id="KPI45197.1"/>
    </source>
</evidence>
<keyword evidence="3" id="KW-1185">Reference proteome</keyword>
<evidence type="ECO:0000256" key="1">
    <source>
        <dbReference type="SAM" id="MobiDB-lite"/>
    </source>
</evidence>
<organism evidence="2 3">
    <name type="scientific">Cyphellophora attinorum</name>
    <dbReference type="NCBI Taxonomy" id="1664694"/>
    <lineage>
        <taxon>Eukaryota</taxon>
        <taxon>Fungi</taxon>
        <taxon>Dikarya</taxon>
        <taxon>Ascomycota</taxon>
        <taxon>Pezizomycotina</taxon>
        <taxon>Eurotiomycetes</taxon>
        <taxon>Chaetothyriomycetidae</taxon>
        <taxon>Chaetothyriales</taxon>
        <taxon>Cyphellophoraceae</taxon>
        <taxon>Cyphellophora</taxon>
    </lineage>
</organism>
<dbReference type="AlphaFoldDB" id="A0A0N1HAQ6"/>
<dbReference type="EMBL" id="LFJN01000002">
    <property type="protein sequence ID" value="KPI45197.1"/>
    <property type="molecule type" value="Genomic_DNA"/>
</dbReference>
<feature type="region of interest" description="Disordered" evidence="1">
    <location>
        <begin position="369"/>
        <end position="437"/>
    </location>
</feature>
<accession>A0A0N1HAQ6</accession>
<feature type="region of interest" description="Disordered" evidence="1">
    <location>
        <begin position="345"/>
        <end position="364"/>
    </location>
</feature>
<feature type="region of interest" description="Disordered" evidence="1">
    <location>
        <begin position="238"/>
        <end position="292"/>
    </location>
</feature>
<comment type="caution">
    <text evidence="2">The sequence shown here is derived from an EMBL/GenBank/DDBJ whole genome shotgun (WGS) entry which is preliminary data.</text>
</comment>
<gene>
    <name evidence="2" type="ORF">AB675_2510</name>
</gene>
<proteinExistence type="predicted"/>
<feature type="region of interest" description="Disordered" evidence="1">
    <location>
        <begin position="487"/>
        <end position="546"/>
    </location>
</feature>
<dbReference type="GeneID" id="28734367"/>
<feature type="compositionally biased region" description="Polar residues" evidence="1">
    <location>
        <begin position="487"/>
        <end position="521"/>
    </location>
</feature>
<sequence>MSSTKKTRQAVGGRKSARSAKKSAPETPRRGQKPSAEGSSTSGVEKPKVVVKHTANQDDMSSSENEDQRPPVKKQRTAAVEDYDASVNQSGEAVTPSPSKPIDLTASQNNEVTRKPRDSSKTSGKVSSAGPGTVATKFAVPKTSYNSPSGKGSISGRNNGQQGSLFGGQTQHMGGFNGFQYGNNFQGPVGAPMAQYQPYGYQGPMMMNTMNGPMMFYPMPMPMQMPMSVAGFNPAMRGTQDGSYSHGRGDSLRASAATSSTSTREVKPVTNTMSRGSSQSGAATRGKSSSEVKRPASLDFLYTNKYYTPPPAPGSVAVLAAPKRGRAASKKTGVPSIAPASFQLKTEASKSKPLAQNKKDFGPRAQSAPEIILLESPTESQPPSKTSKAITMTAETPLRVVATAKGGKQQSTVTESPMSISSADSAHEKTVRSPTKSRYNVVPPPFVPRASDFAVPTPSGFAMTVKPRSVYYGTPLVPTRTEALEVSTTAAKKSDNGPPTGSSVASSNKTAESGNTTATTSHWKHNYGPYQHLRSPNPNDDWVDDGQPIYNPSVRWDATPEEKAAYREEYKIQAAKHAVRYKRVALAMKDGEHLPPDLVKYVSKAEFDELIRKGYARFDICKIASARKIEKAKDEGTL</sequence>
<feature type="compositionally biased region" description="Low complexity" evidence="1">
    <location>
        <begin position="254"/>
        <end position="263"/>
    </location>
</feature>
<name>A0A0N1HAQ6_9EURO</name>
<evidence type="ECO:0000313" key="3">
    <source>
        <dbReference type="Proteomes" id="UP000038010"/>
    </source>
</evidence>
<protein>
    <submittedName>
        <fullName evidence="2">Uncharacterized protein</fullName>
    </submittedName>
</protein>
<reference evidence="2 3" key="1">
    <citation type="submission" date="2015-06" db="EMBL/GenBank/DDBJ databases">
        <title>Draft genome of the ant-associated black yeast Phialophora attae CBS 131958.</title>
        <authorList>
            <person name="Moreno L.F."/>
            <person name="Stielow B.J."/>
            <person name="de Hoog S."/>
            <person name="Vicente V.A."/>
            <person name="Weiss V.A."/>
            <person name="de Vries M."/>
            <person name="Cruz L.M."/>
            <person name="Souza E.M."/>
        </authorList>
    </citation>
    <scope>NUCLEOTIDE SEQUENCE [LARGE SCALE GENOMIC DNA]</scope>
    <source>
        <strain evidence="2 3">CBS 131958</strain>
    </source>
</reference>
<feature type="region of interest" description="Disordered" evidence="1">
    <location>
        <begin position="1"/>
        <end position="169"/>
    </location>
</feature>
<dbReference type="RefSeq" id="XP_018005160.1">
    <property type="nucleotide sequence ID" value="XM_018142487.1"/>
</dbReference>
<feature type="compositionally biased region" description="Polar residues" evidence="1">
    <location>
        <begin position="377"/>
        <end position="394"/>
    </location>
</feature>
<feature type="compositionally biased region" description="Polar residues" evidence="1">
    <location>
        <begin position="269"/>
        <end position="287"/>
    </location>
</feature>